<dbReference type="AlphaFoldDB" id="A0A1X7VDA9"/>
<reference evidence="1" key="1">
    <citation type="submission" date="2017-05" db="UniProtKB">
        <authorList>
            <consortium name="EnsemblMetazoa"/>
        </authorList>
    </citation>
    <scope>IDENTIFICATION</scope>
</reference>
<sequence length="103" mass="11680">MKFWKAGARKLYAVKEADIKAHRPMSSSLSIVIDSDDSDDFELLPYTKKLKSTSNKGNEMDLIIGNEIKGIRSDLNFVNKLKQEDKVPVALKKLLHDSFTCHI</sequence>
<protein>
    <submittedName>
        <fullName evidence="1">Uncharacterized protein</fullName>
    </submittedName>
</protein>
<accession>A0A1X7VDA9</accession>
<name>A0A1X7VDA9_AMPQE</name>
<dbReference type="InParanoid" id="A0A1X7VDA9"/>
<evidence type="ECO:0000313" key="1">
    <source>
        <dbReference type="EnsemblMetazoa" id="Aqu2.1.38285_001"/>
    </source>
</evidence>
<proteinExistence type="predicted"/>
<dbReference type="EnsemblMetazoa" id="Aqu2.1.38285_001">
    <property type="protein sequence ID" value="Aqu2.1.38285_001"/>
    <property type="gene ID" value="Aqu2.1.38285"/>
</dbReference>
<organism evidence="1">
    <name type="scientific">Amphimedon queenslandica</name>
    <name type="common">Sponge</name>
    <dbReference type="NCBI Taxonomy" id="400682"/>
    <lineage>
        <taxon>Eukaryota</taxon>
        <taxon>Metazoa</taxon>
        <taxon>Porifera</taxon>
        <taxon>Demospongiae</taxon>
        <taxon>Heteroscleromorpha</taxon>
        <taxon>Haplosclerida</taxon>
        <taxon>Niphatidae</taxon>
        <taxon>Amphimedon</taxon>
    </lineage>
</organism>